<organism evidence="2 3">
    <name type="scientific">Rhodofomes roseus</name>
    <dbReference type="NCBI Taxonomy" id="34475"/>
    <lineage>
        <taxon>Eukaryota</taxon>
        <taxon>Fungi</taxon>
        <taxon>Dikarya</taxon>
        <taxon>Basidiomycota</taxon>
        <taxon>Agaricomycotina</taxon>
        <taxon>Agaricomycetes</taxon>
        <taxon>Polyporales</taxon>
        <taxon>Rhodofomes</taxon>
    </lineage>
</organism>
<dbReference type="CDD" id="cd08249">
    <property type="entry name" value="enoyl_reductase_like"/>
    <property type="match status" value="1"/>
</dbReference>
<dbReference type="Pfam" id="PF00107">
    <property type="entry name" value="ADH_zinc_N"/>
    <property type="match status" value="1"/>
</dbReference>
<dbReference type="InterPro" id="IPR013154">
    <property type="entry name" value="ADH-like_N"/>
</dbReference>
<dbReference type="EMBL" id="JADCUA010000005">
    <property type="protein sequence ID" value="KAH9839802.1"/>
    <property type="molecule type" value="Genomic_DNA"/>
</dbReference>
<dbReference type="Gene3D" id="3.90.180.10">
    <property type="entry name" value="Medium-chain alcohol dehydrogenases, catalytic domain"/>
    <property type="match status" value="2"/>
</dbReference>
<dbReference type="InterPro" id="IPR047122">
    <property type="entry name" value="Trans-enoyl_RdTase-like"/>
</dbReference>
<dbReference type="SMART" id="SM00829">
    <property type="entry name" value="PKS_ER"/>
    <property type="match status" value="1"/>
</dbReference>
<proteinExistence type="predicted"/>
<dbReference type="Gene3D" id="3.40.50.720">
    <property type="entry name" value="NAD(P)-binding Rossmann-like Domain"/>
    <property type="match status" value="1"/>
</dbReference>
<dbReference type="RefSeq" id="XP_047781452.1">
    <property type="nucleotide sequence ID" value="XM_047920282.1"/>
</dbReference>
<comment type="caution">
    <text evidence="2">The sequence shown here is derived from an EMBL/GenBank/DDBJ whole genome shotgun (WGS) entry which is preliminary data.</text>
</comment>
<reference evidence="2 3" key="1">
    <citation type="journal article" date="2021" name="Environ. Microbiol.">
        <title>Gene family expansions and transcriptome signatures uncover fungal adaptations to wood decay.</title>
        <authorList>
            <person name="Hage H."/>
            <person name="Miyauchi S."/>
            <person name="Viragh M."/>
            <person name="Drula E."/>
            <person name="Min B."/>
            <person name="Chaduli D."/>
            <person name="Navarro D."/>
            <person name="Favel A."/>
            <person name="Norest M."/>
            <person name="Lesage-Meessen L."/>
            <person name="Balint B."/>
            <person name="Merenyi Z."/>
            <person name="de Eugenio L."/>
            <person name="Morin E."/>
            <person name="Martinez A.T."/>
            <person name="Baldrian P."/>
            <person name="Stursova M."/>
            <person name="Martinez M.J."/>
            <person name="Novotny C."/>
            <person name="Magnuson J.K."/>
            <person name="Spatafora J.W."/>
            <person name="Maurice S."/>
            <person name="Pangilinan J."/>
            <person name="Andreopoulos W."/>
            <person name="LaButti K."/>
            <person name="Hundley H."/>
            <person name="Na H."/>
            <person name="Kuo A."/>
            <person name="Barry K."/>
            <person name="Lipzen A."/>
            <person name="Henrissat B."/>
            <person name="Riley R."/>
            <person name="Ahrendt S."/>
            <person name="Nagy L.G."/>
            <person name="Grigoriev I.V."/>
            <person name="Martin F."/>
            <person name="Rosso M.N."/>
        </authorList>
    </citation>
    <scope>NUCLEOTIDE SEQUENCE [LARGE SCALE GENOMIC DNA]</scope>
    <source>
        <strain evidence="2 3">CIRM-BRFM 1785</strain>
    </source>
</reference>
<feature type="domain" description="Enoyl reductase (ER)" evidence="1">
    <location>
        <begin position="14"/>
        <end position="275"/>
    </location>
</feature>
<evidence type="ECO:0000313" key="3">
    <source>
        <dbReference type="Proteomes" id="UP000814176"/>
    </source>
</evidence>
<evidence type="ECO:0000313" key="2">
    <source>
        <dbReference type="EMBL" id="KAH9839802.1"/>
    </source>
</evidence>
<dbReference type="SUPFAM" id="SSF51735">
    <property type="entry name" value="NAD(P)-binding Rossmann-fold domains"/>
    <property type="match status" value="1"/>
</dbReference>
<name>A0ABQ8KN16_9APHY</name>
<protein>
    <submittedName>
        <fullName evidence="2">Chaperonin 10-like protein</fullName>
    </submittedName>
</protein>
<dbReference type="Pfam" id="PF08240">
    <property type="entry name" value="ADH_N"/>
    <property type="match status" value="1"/>
</dbReference>
<sequence length="281" mass="30475">MPEQKALYLAEKQGAFALGTAPIYKPGPGEILIRVESVGLSPGDWVIQDLGVLVETYPAILGFDLAGTVEELGEGATRFKKGERVYVIPHLTRNFIQLVVFGGAGSVGQAAIQLLKLSGFDPIITTASLRNADWLRHLGATHVLDRNLSPEELHAEIRNITPEYFTTIFDAAGALETQNLGYDLLASGGTMAAVHPDAVKPEKKVEDKKSFFMFADPNIPQNRKLGNSLFANLTELLENRDFKPNHVEVVPNGLEGIIPALERLKSGVSCVKLVAHPQESA</sequence>
<dbReference type="PANTHER" id="PTHR45348">
    <property type="entry name" value="HYPOTHETICAL OXIDOREDUCTASE (EUROFUNG)"/>
    <property type="match status" value="1"/>
</dbReference>
<dbReference type="InterPro" id="IPR020843">
    <property type="entry name" value="ER"/>
</dbReference>
<gene>
    <name evidence="2" type="ORF">C8Q71DRAFT_702945</name>
</gene>
<dbReference type="Proteomes" id="UP000814176">
    <property type="component" value="Unassembled WGS sequence"/>
</dbReference>
<keyword evidence="3" id="KW-1185">Reference proteome</keyword>
<dbReference type="InterPro" id="IPR013149">
    <property type="entry name" value="ADH-like_C"/>
</dbReference>
<dbReference type="PANTHER" id="PTHR45348:SF2">
    <property type="entry name" value="ZINC-TYPE ALCOHOL DEHYDROGENASE-LIKE PROTEIN C2E1P3.01"/>
    <property type="match status" value="1"/>
</dbReference>
<dbReference type="InterPro" id="IPR036291">
    <property type="entry name" value="NAD(P)-bd_dom_sf"/>
</dbReference>
<accession>A0ABQ8KN16</accession>
<evidence type="ECO:0000259" key="1">
    <source>
        <dbReference type="SMART" id="SM00829"/>
    </source>
</evidence>
<dbReference type="GeneID" id="72001014"/>
<dbReference type="InterPro" id="IPR011032">
    <property type="entry name" value="GroES-like_sf"/>
</dbReference>
<dbReference type="SUPFAM" id="SSF50129">
    <property type="entry name" value="GroES-like"/>
    <property type="match status" value="1"/>
</dbReference>